<dbReference type="GO" id="GO:0003700">
    <property type="term" value="F:DNA-binding transcription factor activity"/>
    <property type="evidence" value="ECO:0007669"/>
    <property type="project" value="TreeGrafter"/>
</dbReference>
<reference evidence="4" key="1">
    <citation type="submission" date="2016-10" db="EMBL/GenBank/DDBJ databases">
        <authorList>
            <person name="Varghese N."/>
            <person name="Submissions S."/>
        </authorList>
    </citation>
    <scope>NUCLEOTIDE SEQUENCE [LARGE SCALE GENOMIC DNA]</scope>
    <source>
        <strain evidence="4">DSM 17934</strain>
    </source>
</reference>
<accession>A0A1H6XF46</accession>
<organism evidence="3 4">
    <name type="scientific">Flavobacterium terrigena</name>
    <dbReference type="NCBI Taxonomy" id="402734"/>
    <lineage>
        <taxon>Bacteria</taxon>
        <taxon>Pseudomonadati</taxon>
        <taxon>Bacteroidota</taxon>
        <taxon>Flavobacteriia</taxon>
        <taxon>Flavobacteriales</taxon>
        <taxon>Flavobacteriaceae</taxon>
        <taxon>Flavobacterium</taxon>
    </lineage>
</organism>
<dbReference type="GO" id="GO:0003677">
    <property type="term" value="F:DNA binding"/>
    <property type="evidence" value="ECO:0007669"/>
    <property type="project" value="UniProtKB-KW"/>
</dbReference>
<dbReference type="PANTHER" id="PTHR46797:SF1">
    <property type="entry name" value="METHYLPHOSPHONATE SYNTHASE"/>
    <property type="match status" value="1"/>
</dbReference>
<name>A0A1H6XF46_9FLAO</name>
<proteinExistence type="predicted"/>
<dbReference type="PROSITE" id="PS50943">
    <property type="entry name" value="HTH_CROC1"/>
    <property type="match status" value="1"/>
</dbReference>
<dbReference type="Pfam" id="PF01381">
    <property type="entry name" value="HTH_3"/>
    <property type="match status" value="1"/>
</dbReference>
<dbReference type="PANTHER" id="PTHR46797">
    <property type="entry name" value="HTH-TYPE TRANSCRIPTIONAL REGULATOR"/>
    <property type="match status" value="1"/>
</dbReference>
<keyword evidence="4" id="KW-1185">Reference proteome</keyword>
<dbReference type="STRING" id="402734.SAMN05660918_2844"/>
<dbReference type="InterPro" id="IPR050807">
    <property type="entry name" value="TransReg_Diox_bact_type"/>
</dbReference>
<dbReference type="EMBL" id="FNYA01000008">
    <property type="protein sequence ID" value="SEJ27723.1"/>
    <property type="molecule type" value="Genomic_DNA"/>
</dbReference>
<dbReference type="InterPro" id="IPR010982">
    <property type="entry name" value="Lambda_DNA-bd_dom_sf"/>
</dbReference>
<evidence type="ECO:0000313" key="4">
    <source>
        <dbReference type="Proteomes" id="UP000199702"/>
    </source>
</evidence>
<dbReference type="GO" id="GO:0005829">
    <property type="term" value="C:cytosol"/>
    <property type="evidence" value="ECO:0007669"/>
    <property type="project" value="TreeGrafter"/>
</dbReference>
<evidence type="ECO:0000313" key="3">
    <source>
        <dbReference type="EMBL" id="SEJ27723.1"/>
    </source>
</evidence>
<feature type="domain" description="HTH cro/C1-type" evidence="2">
    <location>
        <begin position="29"/>
        <end position="83"/>
    </location>
</feature>
<protein>
    <submittedName>
        <fullName evidence="3">Helix-turn-helix</fullName>
    </submittedName>
</protein>
<dbReference type="SUPFAM" id="SSF47413">
    <property type="entry name" value="lambda repressor-like DNA-binding domains"/>
    <property type="match status" value="1"/>
</dbReference>
<evidence type="ECO:0000256" key="1">
    <source>
        <dbReference type="ARBA" id="ARBA00023125"/>
    </source>
</evidence>
<sequence length="90" mass="10501">MFIKVFANRQFHIMKIDEEKFAENFGKKIREVRIKAKLSQEMLANDANIPINQVGRIERAEINTSINTIYKLAKALGIDVKDLFDFEKKD</sequence>
<keyword evidence="1" id="KW-0238">DNA-binding</keyword>
<dbReference type="Gene3D" id="1.10.260.40">
    <property type="entry name" value="lambda repressor-like DNA-binding domains"/>
    <property type="match status" value="1"/>
</dbReference>
<dbReference type="AlphaFoldDB" id="A0A1H6XF46"/>
<dbReference type="InterPro" id="IPR001387">
    <property type="entry name" value="Cro/C1-type_HTH"/>
</dbReference>
<evidence type="ECO:0000259" key="2">
    <source>
        <dbReference type="PROSITE" id="PS50943"/>
    </source>
</evidence>
<gene>
    <name evidence="3" type="ORF">SAMN05660918_2844</name>
</gene>
<dbReference type="SMART" id="SM00530">
    <property type="entry name" value="HTH_XRE"/>
    <property type="match status" value="1"/>
</dbReference>
<dbReference type="CDD" id="cd00093">
    <property type="entry name" value="HTH_XRE"/>
    <property type="match status" value="1"/>
</dbReference>
<dbReference type="Proteomes" id="UP000199702">
    <property type="component" value="Unassembled WGS sequence"/>
</dbReference>